<organism evidence="6 7">
    <name type="scientific">Roseomonas haemaphysalidis</name>
    <dbReference type="NCBI Taxonomy" id="2768162"/>
    <lineage>
        <taxon>Bacteria</taxon>
        <taxon>Pseudomonadati</taxon>
        <taxon>Pseudomonadota</taxon>
        <taxon>Alphaproteobacteria</taxon>
        <taxon>Acetobacterales</taxon>
        <taxon>Roseomonadaceae</taxon>
        <taxon>Roseomonas</taxon>
    </lineage>
</organism>
<gene>
    <name evidence="6" type="ORF">IAI61_09870</name>
</gene>
<evidence type="ECO:0000259" key="3">
    <source>
        <dbReference type="Pfam" id="PF02770"/>
    </source>
</evidence>
<feature type="domain" description="Acyl-CoA oxidase/dehydrogenase middle" evidence="3">
    <location>
        <begin position="122"/>
        <end position="220"/>
    </location>
</feature>
<dbReference type="Gene3D" id="2.40.110.10">
    <property type="entry name" value="Butyryl-CoA Dehydrogenase, subunit A, domain 2"/>
    <property type="match status" value="1"/>
</dbReference>
<evidence type="ECO:0000259" key="5">
    <source>
        <dbReference type="Pfam" id="PF08028"/>
    </source>
</evidence>
<reference evidence="6 7" key="1">
    <citation type="submission" date="2020-09" db="EMBL/GenBank/DDBJ databases">
        <title>Roseomonas.</title>
        <authorList>
            <person name="Zhu W."/>
        </authorList>
    </citation>
    <scope>NUCLEOTIDE SEQUENCE [LARGE SCALE GENOMIC DNA]</scope>
    <source>
        <strain evidence="6 7">573</strain>
    </source>
</reference>
<dbReference type="InterPro" id="IPR013107">
    <property type="entry name" value="Acyl-CoA_DH_C"/>
</dbReference>
<dbReference type="CDD" id="cd00567">
    <property type="entry name" value="ACAD"/>
    <property type="match status" value="1"/>
</dbReference>
<feature type="domain" description="Acyl-CoA dehydrogenase C-terminal" evidence="5">
    <location>
        <begin position="254"/>
        <end position="375"/>
    </location>
</feature>
<keyword evidence="2" id="KW-0560">Oxidoreductase</keyword>
<protein>
    <submittedName>
        <fullName evidence="6">Acyl-CoA/acyl-ACP dehydrogenase</fullName>
    </submittedName>
</protein>
<dbReference type="InterPro" id="IPR006091">
    <property type="entry name" value="Acyl-CoA_Oxase/DH_mid-dom"/>
</dbReference>
<sequence>MLAHDSAATAIDPVALADGLARGFAARAAAQQGFPAENHRELHASGYLRLLLPRDQGGTEGGLLPMVRAQERLAQGDAATALVVSMALVVMGKLREDRPWPAEVFAEVCGGMLRDGGAINNCVTEPELGSISRGGIPRSRATPVDGGWLVEGHKIFVTGAPALRWFLTAVVLPPSGAAPDGELATAIVAAGSPGLRIVDSWDGAMSLRGSGNSDVFYDKVFVPDRLMVERVPIGQRQGSAGGKASAPGLGPWSLAISAVYLGIGQAALEAACDYANTRVPTALGQPIAGQLHIQQRIGEMQAVLLAARATLHETARLWTERPDLRAELPARIAAAKYLCTNAACTATEHGLRVAGGFSLTAALPLERHFRDARAGLFQPPQDDLALGVIGRAALARRCGADTAP</sequence>
<dbReference type="Gene3D" id="1.10.540.10">
    <property type="entry name" value="Acyl-CoA dehydrogenase/oxidase, N-terminal domain"/>
    <property type="match status" value="1"/>
</dbReference>
<dbReference type="Pfam" id="PF02771">
    <property type="entry name" value="Acyl-CoA_dh_N"/>
    <property type="match status" value="1"/>
</dbReference>
<accession>A0ABS3KPI0</accession>
<evidence type="ECO:0000313" key="6">
    <source>
        <dbReference type="EMBL" id="MBO1079339.1"/>
    </source>
</evidence>
<proteinExistence type="predicted"/>
<dbReference type="PANTHER" id="PTHR43884">
    <property type="entry name" value="ACYL-COA DEHYDROGENASE"/>
    <property type="match status" value="1"/>
</dbReference>
<dbReference type="Gene3D" id="1.20.140.10">
    <property type="entry name" value="Butyryl-CoA Dehydrogenase, subunit A, domain 3"/>
    <property type="match status" value="1"/>
</dbReference>
<dbReference type="Proteomes" id="UP001518989">
    <property type="component" value="Unassembled WGS sequence"/>
</dbReference>
<dbReference type="InterPro" id="IPR036250">
    <property type="entry name" value="AcylCo_DH-like_C"/>
</dbReference>
<dbReference type="InterPro" id="IPR009100">
    <property type="entry name" value="AcylCoA_DH/oxidase_NM_dom_sf"/>
</dbReference>
<dbReference type="SUPFAM" id="SSF56645">
    <property type="entry name" value="Acyl-CoA dehydrogenase NM domain-like"/>
    <property type="match status" value="1"/>
</dbReference>
<dbReference type="PANTHER" id="PTHR43884:SF25">
    <property type="entry name" value="ACYL-COA DEHYDROGENASE YDBM-RELATED"/>
    <property type="match status" value="1"/>
</dbReference>
<dbReference type="PIRSF" id="PIRSF016578">
    <property type="entry name" value="HsaA"/>
    <property type="match status" value="1"/>
</dbReference>
<evidence type="ECO:0000256" key="1">
    <source>
        <dbReference type="ARBA" id="ARBA00022630"/>
    </source>
</evidence>
<evidence type="ECO:0000259" key="4">
    <source>
        <dbReference type="Pfam" id="PF02771"/>
    </source>
</evidence>
<name>A0ABS3KPI0_9PROT</name>
<dbReference type="RefSeq" id="WP_207416897.1">
    <property type="nucleotide sequence ID" value="NZ_CP061177.1"/>
</dbReference>
<dbReference type="InterPro" id="IPR013786">
    <property type="entry name" value="AcylCoA_DH/ox_N"/>
</dbReference>
<dbReference type="SUPFAM" id="SSF47203">
    <property type="entry name" value="Acyl-CoA dehydrogenase C-terminal domain-like"/>
    <property type="match status" value="1"/>
</dbReference>
<keyword evidence="1" id="KW-0285">Flavoprotein</keyword>
<dbReference type="InterPro" id="IPR046373">
    <property type="entry name" value="Acyl-CoA_Oxase/DH_mid-dom_sf"/>
</dbReference>
<dbReference type="Pfam" id="PF02770">
    <property type="entry name" value="Acyl-CoA_dh_M"/>
    <property type="match status" value="1"/>
</dbReference>
<keyword evidence="7" id="KW-1185">Reference proteome</keyword>
<comment type="caution">
    <text evidence="6">The sequence shown here is derived from an EMBL/GenBank/DDBJ whole genome shotgun (WGS) entry which is preliminary data.</text>
</comment>
<evidence type="ECO:0000313" key="7">
    <source>
        <dbReference type="Proteomes" id="UP001518989"/>
    </source>
</evidence>
<feature type="domain" description="Acyl-CoA dehydrogenase/oxidase N-terminal" evidence="4">
    <location>
        <begin position="25"/>
        <end position="88"/>
    </location>
</feature>
<dbReference type="Pfam" id="PF08028">
    <property type="entry name" value="Acyl-CoA_dh_2"/>
    <property type="match status" value="1"/>
</dbReference>
<evidence type="ECO:0000256" key="2">
    <source>
        <dbReference type="ARBA" id="ARBA00023002"/>
    </source>
</evidence>
<dbReference type="InterPro" id="IPR037069">
    <property type="entry name" value="AcylCoA_DH/ox_N_sf"/>
</dbReference>
<dbReference type="EMBL" id="JACTNG010000004">
    <property type="protein sequence ID" value="MBO1079339.1"/>
    <property type="molecule type" value="Genomic_DNA"/>
</dbReference>